<dbReference type="GeneTree" id="ENSGT00940000160147"/>
<accession>A0A287B132</accession>
<reference evidence="7" key="3">
    <citation type="submission" date="2025-08" db="UniProtKB">
        <authorList>
            <consortium name="Ensembl"/>
        </authorList>
    </citation>
    <scope>IDENTIFICATION</scope>
</reference>
<evidence type="ECO:0000313" key="8">
    <source>
        <dbReference type="Proteomes" id="UP000008227"/>
    </source>
</evidence>
<dbReference type="SMART" id="SM00409">
    <property type="entry name" value="IG"/>
    <property type="match status" value="1"/>
</dbReference>
<proteinExistence type="predicted"/>
<dbReference type="PROSITE" id="PS50835">
    <property type="entry name" value="IG_LIKE"/>
    <property type="match status" value="1"/>
</dbReference>
<dbReference type="InterPro" id="IPR007110">
    <property type="entry name" value="Ig-like_dom"/>
</dbReference>
<dbReference type="Pfam" id="PF09291">
    <property type="entry name" value="DUF1968"/>
    <property type="match status" value="1"/>
</dbReference>
<evidence type="ECO:0000256" key="3">
    <source>
        <dbReference type="ARBA" id="ARBA00023170"/>
    </source>
</evidence>
<keyword evidence="4" id="KW-0393">Immunoglobulin domain</keyword>
<dbReference type="GO" id="GO:0002250">
    <property type="term" value="P:adaptive immune response"/>
    <property type="evidence" value="ECO:0007669"/>
    <property type="project" value="UniProtKB-KW"/>
</dbReference>
<dbReference type="InterPro" id="IPR013106">
    <property type="entry name" value="Ig_V-set"/>
</dbReference>
<name>A0A287B132_PIG</name>
<reference evidence="7" key="4">
    <citation type="submission" date="2025-09" db="UniProtKB">
        <authorList>
            <consortium name="Ensembl"/>
        </authorList>
    </citation>
    <scope>IDENTIFICATION</scope>
</reference>
<dbReference type="InterPro" id="IPR051287">
    <property type="entry name" value="TCR_variable_region"/>
</dbReference>
<dbReference type="PANTHER" id="PTHR19367:SF18">
    <property type="entry name" value="T CELL RECEPTOR ALPHA VARIABLE 16"/>
    <property type="match status" value="1"/>
</dbReference>
<sequence>MSCKHTHLSGRVSMWLNCFQEKSAERSLLFPHSSDMKPTLISVLVMIFTLCGTRAQTVTQPEDHISVFERSPVQVKCNYSYSGSPVLFWYVQYPKQHLQLLLKHISRESIRGFTAHLDKKEASFHLKKPSAQEEDSAIYYCALSDTVTDKLTFGDGTSLTVKPNIKNPDPAVYQLKGPKSNNISVCLYTDFQMNTTKDSEPAVFSLSRTVFNSNTTVLDMGALGSKSNGLVAWSKSTDFECQSTFQQEFYPNSGISCDAKLVEKSFETDMNLNLQNLSVMGFRIILLKMVGFNLLMTLRLWSS</sequence>
<dbReference type="PANTHER" id="PTHR19367">
    <property type="entry name" value="T-CELL RECEPTOR ALPHA CHAIN V REGION"/>
    <property type="match status" value="1"/>
</dbReference>
<dbReference type="Pfam" id="PF07686">
    <property type="entry name" value="V-set"/>
    <property type="match status" value="1"/>
</dbReference>
<keyword evidence="8" id="KW-1185">Reference proteome</keyword>
<evidence type="ECO:0000259" key="6">
    <source>
        <dbReference type="PROSITE" id="PS50835"/>
    </source>
</evidence>
<dbReference type="InParanoid" id="A0A287B132"/>
<dbReference type="CDD" id="cd04983">
    <property type="entry name" value="IgV_TCR_alpha"/>
    <property type="match status" value="1"/>
</dbReference>
<dbReference type="ExpressionAtlas" id="A0A287B132">
    <property type="expression patterns" value="baseline and differential"/>
</dbReference>
<dbReference type="AlphaFoldDB" id="A0A287B132"/>
<keyword evidence="1" id="KW-0732">Signal</keyword>
<reference evidence="8" key="1">
    <citation type="submission" date="2009-11" db="EMBL/GenBank/DDBJ databases">
        <authorList>
            <consortium name="Porcine genome sequencing project"/>
        </authorList>
    </citation>
    <scope>NUCLEOTIDE SEQUENCE [LARGE SCALE GENOMIC DNA]</scope>
    <source>
        <strain evidence="8">Duroc</strain>
    </source>
</reference>
<reference evidence="7" key="2">
    <citation type="journal article" date="2020" name="Gigascience">
        <title>An improved pig reference genome sequence to enable pig genetics and genomics research.</title>
        <authorList>
            <person name="Warr A."/>
            <person name="Affara N."/>
            <person name="Aken B."/>
            <person name="Beiki H."/>
            <person name="Bickhart D.M."/>
            <person name="Billis K."/>
            <person name="Chow W."/>
            <person name="Eory L."/>
            <person name="Finlayson H.A."/>
            <person name="Flicek P."/>
            <person name="Giron C.G."/>
            <person name="Griffin D.K."/>
            <person name="Hall R."/>
            <person name="Hannum G."/>
            <person name="Hourlier T."/>
            <person name="Howe K."/>
            <person name="Hume D.A."/>
            <person name="Izuogu O."/>
            <person name="Kim K."/>
            <person name="Koren S."/>
            <person name="Liu H."/>
            <person name="Manchanda N."/>
            <person name="Martin F.J."/>
            <person name="Nonneman D.J."/>
            <person name="O'Connor R.E."/>
            <person name="Phillippy A.M."/>
            <person name="Rohrer G.A."/>
            <person name="Rosen B.D."/>
            <person name="Rund L.A."/>
            <person name="Sargent C.A."/>
            <person name="Schook L.B."/>
            <person name="Schroeder S.G."/>
            <person name="Schwartz A.S."/>
            <person name="Skinner B.M."/>
            <person name="Talbot R."/>
            <person name="Tseng E."/>
            <person name="Tuggle C.K."/>
            <person name="Watson M."/>
            <person name="Smith T.P.L."/>
            <person name="Archibald A.L."/>
        </authorList>
    </citation>
    <scope>NUCLEOTIDE SEQUENCE [LARGE SCALE GENOMIC DNA]</scope>
    <source>
        <strain evidence="7">Duroc</strain>
    </source>
</reference>
<dbReference type="SUPFAM" id="SSF48726">
    <property type="entry name" value="Immunoglobulin"/>
    <property type="match status" value="2"/>
</dbReference>
<dbReference type="Proteomes" id="UP000008227">
    <property type="component" value="Chromosome 7"/>
</dbReference>
<dbReference type="GO" id="GO:0042101">
    <property type="term" value="C:T cell receptor complex"/>
    <property type="evidence" value="ECO:0007669"/>
    <property type="project" value="UniProtKB-KW"/>
</dbReference>
<keyword evidence="3" id="KW-0675">Receptor</keyword>
<feature type="domain" description="Ig-like" evidence="6">
    <location>
        <begin position="38"/>
        <end position="152"/>
    </location>
</feature>
<evidence type="ECO:0000256" key="4">
    <source>
        <dbReference type="ARBA" id="ARBA00023319"/>
    </source>
</evidence>
<keyword evidence="2" id="KW-1064">Adaptive immunity</keyword>
<keyword evidence="5" id="KW-1279">T cell receptor</keyword>
<dbReference type="FunCoup" id="A0A287B132">
    <property type="interactions" value="20"/>
</dbReference>
<organism evidence="7 8">
    <name type="scientific">Sus scrofa</name>
    <name type="common">Pig</name>
    <dbReference type="NCBI Taxonomy" id="9823"/>
    <lineage>
        <taxon>Eukaryota</taxon>
        <taxon>Metazoa</taxon>
        <taxon>Chordata</taxon>
        <taxon>Craniata</taxon>
        <taxon>Vertebrata</taxon>
        <taxon>Euteleostomi</taxon>
        <taxon>Mammalia</taxon>
        <taxon>Eutheria</taxon>
        <taxon>Laurasiatheria</taxon>
        <taxon>Artiodactyla</taxon>
        <taxon>Suina</taxon>
        <taxon>Suidae</taxon>
        <taxon>Sus</taxon>
    </lineage>
</organism>
<protein>
    <recommendedName>
        <fullName evidence="6">Ig-like domain-containing protein</fullName>
    </recommendedName>
</protein>
<dbReference type="InterPro" id="IPR003599">
    <property type="entry name" value="Ig_sub"/>
</dbReference>
<gene>
    <name evidence="7" type="primary">LOC102158035</name>
</gene>
<dbReference type="STRING" id="9823.ENSSSCP00000050109"/>
<dbReference type="CDD" id="cd07688">
    <property type="entry name" value="IgC_TCR_alpha"/>
    <property type="match status" value="1"/>
</dbReference>
<evidence type="ECO:0000256" key="1">
    <source>
        <dbReference type="ARBA" id="ARBA00022729"/>
    </source>
</evidence>
<evidence type="ECO:0000256" key="2">
    <source>
        <dbReference type="ARBA" id="ARBA00023130"/>
    </source>
</evidence>
<dbReference type="Gene3D" id="2.60.40.10">
    <property type="entry name" value="Immunoglobulins"/>
    <property type="match status" value="2"/>
</dbReference>
<dbReference type="Ensembl" id="ENSSSCT00000047337.3">
    <property type="protein sequence ID" value="ENSSSCP00000050109.3"/>
    <property type="gene ID" value="ENSSSCG00000033721.3"/>
</dbReference>
<evidence type="ECO:0000313" key="7">
    <source>
        <dbReference type="Ensembl" id="ENSSSCP00000050109.3"/>
    </source>
</evidence>
<keyword evidence="5" id="KW-0391">Immunity</keyword>
<dbReference type="InterPro" id="IPR015370">
    <property type="entry name" value="TCR_alpha_C"/>
</dbReference>
<dbReference type="Bgee" id="ENSSSCG00000033721">
    <property type="expression patterns" value="Expressed in blood and 34 other cell types or tissues"/>
</dbReference>
<dbReference type="InterPro" id="IPR013783">
    <property type="entry name" value="Ig-like_fold"/>
</dbReference>
<evidence type="ECO:0000256" key="5">
    <source>
        <dbReference type="ARBA" id="ARBA00043266"/>
    </source>
</evidence>
<dbReference type="InterPro" id="IPR036179">
    <property type="entry name" value="Ig-like_dom_sf"/>
</dbReference>